<evidence type="ECO:0000259" key="6">
    <source>
        <dbReference type="PROSITE" id="PS50105"/>
    </source>
</evidence>
<dbReference type="FunFam" id="1.10.150.50:FF:000055">
    <property type="entry name" value="Sterile alpha motif domain containing 5"/>
    <property type="match status" value="1"/>
</dbReference>
<name>A0A3P8UW59_CYNSE</name>
<evidence type="ECO:0000313" key="8">
    <source>
        <dbReference type="Proteomes" id="UP000265120"/>
    </source>
</evidence>
<dbReference type="SUPFAM" id="SSF47769">
    <property type="entry name" value="SAM/Pointed domain"/>
    <property type="match status" value="1"/>
</dbReference>
<feature type="domain" description="SAM" evidence="6">
    <location>
        <begin position="9"/>
        <end position="68"/>
    </location>
</feature>
<comment type="subcellular location">
    <subcellularLocation>
        <location evidence="1">Cytoplasm</location>
    </subcellularLocation>
</comment>
<comment type="subunit">
    <text evidence="3">Interacts promiscuously (via SAM domain) with EPHA5, EPHA6, EPHA7, EPHA8, EPHB1, EPHB2, EPHB3 and EPHB4 (via SAM domain) (in vitro).</text>
</comment>
<dbReference type="Ensembl" id="ENSCSET00000004551.1">
    <property type="protein sequence ID" value="ENSCSEP00000004495.1"/>
    <property type="gene ID" value="ENSCSEG00000002921.1"/>
</dbReference>
<dbReference type="PANTHER" id="PTHR12301">
    <property type="entry name" value="SAM-DOMAIN, SH3 AND NUCLEAR LOCALIZATION SIGNALS PROTEIN RELATED"/>
    <property type="match status" value="1"/>
</dbReference>
<dbReference type="Pfam" id="PF26285">
    <property type="entry name" value="SASH1_Homeodomain"/>
    <property type="match status" value="1"/>
</dbReference>
<evidence type="ECO:0000256" key="3">
    <source>
        <dbReference type="ARBA" id="ARBA00065890"/>
    </source>
</evidence>
<evidence type="ECO:0000313" key="7">
    <source>
        <dbReference type="Ensembl" id="ENSCSEP00000004495.1"/>
    </source>
</evidence>
<accession>A0A3P8UW59</accession>
<dbReference type="InterPro" id="IPR001660">
    <property type="entry name" value="SAM"/>
</dbReference>
<sequence>MTSNGPVIVYEWLKTLQLGQYVESFVDNGYDDLEVCKQIGDPDLDAIGVYIPHHRQRIHDAVRRLKEEAKETASALYFTLEPMPPPAEIYTSHMVNQYESKLRGSKSWTEPNSERVGRTAGHMGAQRNLTLGNRRDLVIYPKLKLKIMIRDKLIRDGINLSKPPYSNKDGSLGNIDDLAQEYSEYYNTCFSDVSDRMEELRKRRVSQTLDMEKQDPSSSSVQLRNEIQVKGHKHQTLQRETPMFVKMLFRKCANVYGSGFYTHTQTHSFTMRIVMVHFYSDMFLFFLLSSGDPRLQQRAVDSRNRQKVCFIFFSKSL</sequence>
<dbReference type="Proteomes" id="UP000265120">
    <property type="component" value="Chromosome 7"/>
</dbReference>
<dbReference type="STRING" id="244447.ENSCSEP00000004495"/>
<dbReference type="CDD" id="cd09527">
    <property type="entry name" value="SAM_Samd5"/>
    <property type="match status" value="1"/>
</dbReference>
<organism evidence="7 8">
    <name type="scientific">Cynoglossus semilaevis</name>
    <name type="common">Tongue sole</name>
    <dbReference type="NCBI Taxonomy" id="244447"/>
    <lineage>
        <taxon>Eukaryota</taxon>
        <taxon>Metazoa</taxon>
        <taxon>Chordata</taxon>
        <taxon>Craniata</taxon>
        <taxon>Vertebrata</taxon>
        <taxon>Euteleostomi</taxon>
        <taxon>Actinopterygii</taxon>
        <taxon>Neopterygii</taxon>
        <taxon>Teleostei</taxon>
        <taxon>Neoteleostei</taxon>
        <taxon>Acanthomorphata</taxon>
        <taxon>Carangaria</taxon>
        <taxon>Pleuronectiformes</taxon>
        <taxon>Pleuronectoidei</taxon>
        <taxon>Cynoglossidae</taxon>
        <taxon>Cynoglossinae</taxon>
        <taxon>Cynoglossus</taxon>
    </lineage>
</organism>
<evidence type="ECO:0000256" key="5">
    <source>
        <dbReference type="SAM" id="MobiDB-lite"/>
    </source>
</evidence>
<dbReference type="GO" id="GO:0005737">
    <property type="term" value="C:cytoplasm"/>
    <property type="evidence" value="ECO:0007669"/>
    <property type="project" value="UniProtKB-SubCell"/>
</dbReference>
<protein>
    <recommendedName>
        <fullName evidence="4">Sterile alpha motif domain-containing protein 5</fullName>
    </recommendedName>
</protein>
<dbReference type="PROSITE" id="PS50105">
    <property type="entry name" value="SAM_DOMAIN"/>
    <property type="match status" value="1"/>
</dbReference>
<proteinExistence type="predicted"/>
<dbReference type="AlphaFoldDB" id="A0A3P8UW59"/>
<dbReference type="InterPro" id="IPR013761">
    <property type="entry name" value="SAM/pointed_sf"/>
</dbReference>
<evidence type="ECO:0000256" key="4">
    <source>
        <dbReference type="ARBA" id="ARBA00073398"/>
    </source>
</evidence>
<keyword evidence="8" id="KW-1185">Reference proteome</keyword>
<dbReference type="SMART" id="SM00454">
    <property type="entry name" value="SAM"/>
    <property type="match status" value="1"/>
</dbReference>
<reference evidence="7" key="2">
    <citation type="submission" date="2025-08" db="UniProtKB">
        <authorList>
            <consortium name="Ensembl"/>
        </authorList>
    </citation>
    <scope>IDENTIFICATION</scope>
</reference>
<keyword evidence="2" id="KW-0963">Cytoplasm</keyword>
<dbReference type="Gene3D" id="1.10.150.50">
    <property type="entry name" value="Transcription Factor, Ets-1"/>
    <property type="match status" value="1"/>
</dbReference>
<evidence type="ECO:0000256" key="1">
    <source>
        <dbReference type="ARBA" id="ARBA00004496"/>
    </source>
</evidence>
<reference evidence="7" key="3">
    <citation type="submission" date="2025-09" db="UniProtKB">
        <authorList>
            <consortium name="Ensembl"/>
        </authorList>
    </citation>
    <scope>IDENTIFICATION</scope>
</reference>
<evidence type="ECO:0000256" key="2">
    <source>
        <dbReference type="ARBA" id="ARBA00022490"/>
    </source>
</evidence>
<dbReference type="InterPro" id="IPR051725">
    <property type="entry name" value="SAM-SH3_domain_protein"/>
</dbReference>
<dbReference type="InterPro" id="IPR058666">
    <property type="entry name" value="SASH1/NUB1_homeodomain"/>
</dbReference>
<dbReference type="Pfam" id="PF00536">
    <property type="entry name" value="SAM_1"/>
    <property type="match status" value="1"/>
</dbReference>
<reference evidence="7 8" key="1">
    <citation type="journal article" date="2014" name="Nat. Genet.">
        <title>Whole-genome sequence of a flatfish provides insights into ZW sex chromosome evolution and adaptation to a benthic lifestyle.</title>
        <authorList>
            <person name="Chen S."/>
            <person name="Zhang G."/>
            <person name="Shao C."/>
            <person name="Huang Q."/>
            <person name="Liu G."/>
            <person name="Zhang P."/>
            <person name="Song W."/>
            <person name="An N."/>
            <person name="Chalopin D."/>
            <person name="Volff J.N."/>
            <person name="Hong Y."/>
            <person name="Li Q."/>
            <person name="Sha Z."/>
            <person name="Zhou H."/>
            <person name="Xie M."/>
            <person name="Yu Q."/>
            <person name="Liu Y."/>
            <person name="Xiang H."/>
            <person name="Wang N."/>
            <person name="Wu K."/>
            <person name="Yang C."/>
            <person name="Zhou Q."/>
            <person name="Liao X."/>
            <person name="Yang L."/>
            <person name="Hu Q."/>
            <person name="Zhang J."/>
            <person name="Meng L."/>
            <person name="Jin L."/>
            <person name="Tian Y."/>
            <person name="Lian J."/>
            <person name="Yang J."/>
            <person name="Miao G."/>
            <person name="Liu S."/>
            <person name="Liang Z."/>
            <person name="Yan F."/>
            <person name="Li Y."/>
            <person name="Sun B."/>
            <person name="Zhang H."/>
            <person name="Zhang J."/>
            <person name="Zhu Y."/>
            <person name="Du M."/>
            <person name="Zhao Y."/>
            <person name="Schartl M."/>
            <person name="Tang Q."/>
            <person name="Wang J."/>
        </authorList>
    </citation>
    <scope>NUCLEOTIDE SEQUENCE</scope>
</reference>
<dbReference type="GeneTree" id="ENSGT00510000048701"/>
<dbReference type="InParanoid" id="A0A3P8UW59"/>
<feature type="region of interest" description="Disordered" evidence="5">
    <location>
        <begin position="102"/>
        <end position="123"/>
    </location>
</feature>
<dbReference type="PANTHER" id="PTHR12301:SF8">
    <property type="entry name" value="STERILE ALPHA MOTIF DOMAIN-CONTAINING PROTEIN 5"/>
    <property type="match status" value="1"/>
</dbReference>